<organism evidence="2 3">
    <name type="scientific">Artemisia annua</name>
    <name type="common">Sweet wormwood</name>
    <dbReference type="NCBI Taxonomy" id="35608"/>
    <lineage>
        <taxon>Eukaryota</taxon>
        <taxon>Viridiplantae</taxon>
        <taxon>Streptophyta</taxon>
        <taxon>Embryophyta</taxon>
        <taxon>Tracheophyta</taxon>
        <taxon>Spermatophyta</taxon>
        <taxon>Magnoliopsida</taxon>
        <taxon>eudicotyledons</taxon>
        <taxon>Gunneridae</taxon>
        <taxon>Pentapetalae</taxon>
        <taxon>asterids</taxon>
        <taxon>campanulids</taxon>
        <taxon>Asterales</taxon>
        <taxon>Asteraceae</taxon>
        <taxon>Asteroideae</taxon>
        <taxon>Anthemideae</taxon>
        <taxon>Artemisiinae</taxon>
        <taxon>Artemisia</taxon>
    </lineage>
</organism>
<dbReference type="InterPro" id="IPR023214">
    <property type="entry name" value="HAD_sf"/>
</dbReference>
<keyword evidence="3" id="KW-1185">Reference proteome</keyword>
<proteinExistence type="predicted"/>
<dbReference type="EMBL" id="PKPP01002460">
    <property type="protein sequence ID" value="PWA75110.1"/>
    <property type="molecule type" value="Genomic_DNA"/>
</dbReference>
<dbReference type="Proteomes" id="UP000245207">
    <property type="component" value="Unassembled WGS sequence"/>
</dbReference>
<sequence>MDETLIHSTLFKEDTSVAIAPPINYDFLVTFGREVAYVTKRPFVDEFLQYLNQKNFEVVIFTAGSEEYASQVLDRLDPNGFIRHILYRDSRKLVDGKHVHDLSNLGRDLKNVVIVDDKPRSYMLQPENGIPIKRFIDHLQDIE</sequence>
<dbReference type="Gene3D" id="3.40.50.1000">
    <property type="entry name" value="HAD superfamily/HAD-like"/>
    <property type="match status" value="1"/>
</dbReference>
<dbReference type="STRING" id="35608.A0A2U1NNT8"/>
<dbReference type="InterPro" id="IPR036412">
    <property type="entry name" value="HAD-like_sf"/>
</dbReference>
<accession>A0A2U1NNT8</accession>
<dbReference type="SMART" id="SM00577">
    <property type="entry name" value="CPDc"/>
    <property type="match status" value="1"/>
</dbReference>
<dbReference type="SUPFAM" id="SSF56784">
    <property type="entry name" value="HAD-like"/>
    <property type="match status" value="1"/>
</dbReference>
<dbReference type="AlphaFoldDB" id="A0A2U1NNT8"/>
<feature type="domain" description="FCP1 homology" evidence="1">
    <location>
        <begin position="1"/>
        <end position="143"/>
    </location>
</feature>
<dbReference type="OrthoDB" id="277011at2759"/>
<dbReference type="InterPro" id="IPR050365">
    <property type="entry name" value="TIM50"/>
</dbReference>
<dbReference type="NCBIfam" id="TIGR02251">
    <property type="entry name" value="HIF-SF_euk"/>
    <property type="match status" value="1"/>
</dbReference>
<gene>
    <name evidence="2" type="ORF">CTI12_AA228320</name>
</gene>
<dbReference type="PANTHER" id="PTHR12210">
    <property type="entry name" value="DULLARD PROTEIN PHOSPHATASE"/>
    <property type="match status" value="1"/>
</dbReference>
<dbReference type="PROSITE" id="PS50969">
    <property type="entry name" value="FCP1"/>
    <property type="match status" value="1"/>
</dbReference>
<protein>
    <submittedName>
        <fullName evidence="2">Dullard phosphatase domain, eukaryotic</fullName>
    </submittedName>
</protein>
<evidence type="ECO:0000313" key="2">
    <source>
        <dbReference type="EMBL" id="PWA75110.1"/>
    </source>
</evidence>
<evidence type="ECO:0000259" key="1">
    <source>
        <dbReference type="PROSITE" id="PS50969"/>
    </source>
</evidence>
<dbReference type="GO" id="GO:0016791">
    <property type="term" value="F:phosphatase activity"/>
    <property type="evidence" value="ECO:0007669"/>
    <property type="project" value="InterPro"/>
</dbReference>
<dbReference type="CDD" id="cd07521">
    <property type="entry name" value="HAD_FCP1-like"/>
    <property type="match status" value="1"/>
</dbReference>
<dbReference type="InterPro" id="IPR004274">
    <property type="entry name" value="FCP1_dom"/>
</dbReference>
<evidence type="ECO:0000313" key="3">
    <source>
        <dbReference type="Proteomes" id="UP000245207"/>
    </source>
</evidence>
<reference evidence="2 3" key="1">
    <citation type="journal article" date="2018" name="Mol. Plant">
        <title>The genome of Artemisia annua provides insight into the evolution of Asteraceae family and artemisinin biosynthesis.</title>
        <authorList>
            <person name="Shen Q."/>
            <person name="Zhang L."/>
            <person name="Liao Z."/>
            <person name="Wang S."/>
            <person name="Yan T."/>
            <person name="Shi P."/>
            <person name="Liu M."/>
            <person name="Fu X."/>
            <person name="Pan Q."/>
            <person name="Wang Y."/>
            <person name="Lv Z."/>
            <person name="Lu X."/>
            <person name="Zhang F."/>
            <person name="Jiang W."/>
            <person name="Ma Y."/>
            <person name="Chen M."/>
            <person name="Hao X."/>
            <person name="Li L."/>
            <person name="Tang Y."/>
            <person name="Lv G."/>
            <person name="Zhou Y."/>
            <person name="Sun X."/>
            <person name="Brodelius P.E."/>
            <person name="Rose J.K.C."/>
            <person name="Tang K."/>
        </authorList>
    </citation>
    <scope>NUCLEOTIDE SEQUENCE [LARGE SCALE GENOMIC DNA]</scope>
    <source>
        <strain evidence="3">cv. Huhao1</strain>
        <tissue evidence="2">Leaf</tissue>
    </source>
</reference>
<dbReference type="InterPro" id="IPR011948">
    <property type="entry name" value="Dullard_phosphatase"/>
</dbReference>
<name>A0A2U1NNT8_ARTAN</name>
<comment type="caution">
    <text evidence="2">The sequence shown here is derived from an EMBL/GenBank/DDBJ whole genome shotgun (WGS) entry which is preliminary data.</text>
</comment>
<dbReference type="Pfam" id="PF03031">
    <property type="entry name" value="NIF"/>
    <property type="match status" value="1"/>
</dbReference>